<dbReference type="RefSeq" id="WP_264741665.1">
    <property type="nucleotide sequence ID" value="NZ_JAPDHV010000001.1"/>
</dbReference>
<reference evidence="2" key="1">
    <citation type="submission" date="2022-10" db="EMBL/GenBank/DDBJ databases">
        <title>Chryseobacterium babae sp. nov. isolated from the gut of the beetle Oryctes rhinoceros, and Chryseobacterium kimseyorum sp. nov., isolated from a stick insect rearing cage.</title>
        <authorList>
            <person name="Shelomi M."/>
            <person name="Han C.-J."/>
            <person name="Chen W.-M."/>
            <person name="Chen H.-K."/>
            <person name="Liaw S.-J."/>
            <person name="Muhle E."/>
            <person name="Clermont D."/>
        </authorList>
    </citation>
    <scope>NUCLEOTIDE SEQUENCE</scope>
    <source>
        <strain evidence="2">WLa1L2M3</strain>
    </source>
</reference>
<name>A0ABT3HIU6_9FLAO</name>
<accession>A0ABT3HIU6</accession>
<sequence length="1120" mass="132281">MKPPLQYKSKSDLAKELEDRFSQRNSLHQSISDSYGDFIAIFNEECEDFYLKDSPLLSLIKSDGENNNPLALVLDKRTIEDFIANPDKNVHPKTLDFLCVSLGYYGWRNFEKGESSINLNGHPTVEEFTQSVEEITTPLPHTSLNSDISGATIIDDNFVLMLEPEKPFSKLDFYTARQSGNCQWTGVLKKLDVERNVYQDLKETIEGSFKSERDFKVSAVVLGNGGSGKSTLLRRLALDLYKDKSFNVLWLNKGALKEFVEKGIKTIQNNSAENYLLIIEDWYRNVGDDTQFARTLLEITTDIPNIRICIGDRKTAEQVYFDYMSDQDAVFNLTAEENKHIIEKIIENYPEWRASADSLLENQTEHTFSLFLLLFIIANIQNSEHESKQDMKEPLTVFRAIIKSDIKKLAENEHYKGLAKALYYAAFIYNEYRQPINYKTLLYFADYFQGDKTISENFSNSTLSGNQALDTVWKYISVKDHRGSGHIYLPDEEWVHFNHDIFIEEGLTKIKFPQWENYGEFIRLQLVKLIIKENLWLDEMVLMDKIINDRSFVQKYKNEFLPYLEPLYDMNIFLWDDIIRELLKNAELSGDELKEHTLKILKCYHEEYIHFTIDKEEEWLQFVEYYKEKYNQIGKELIHHYISEYLEKHVEKSSFQHQEFDHFCFFHCFIPSEQLLDLLYDKILSHERVIELNSSIVKTVMRGSANQELVNKLANTILIQSDAHLLNLNFVIPAVEYADNEIVEKFAETVFTSNLKDAKERLLAELINKTKNEKYLQLFIDRFLFNKDYSDEDGLIDYDLSDFDDEIRESILQTIICHDSWDKLIPEIVMFAFEESKSDEDKRSFCDKVLTNNKWMDENPEWLFPLYQFSGHQDIKNCLLVNWQKVQVHEIFEILKSYSDKPLPPNIKKYIQEVIQDYHQTGNYPFHYGDLFLLDFSDSVECKNEQEKICSIWERKRESFDTYNLHVITKFLCSDYTSFFYKAKIARSIFSAWQEEIKSHNILDRNIRLYNFSHIPYIDKKEDNSREIGSECSYYTVYCKRYLFELCLLHPDMREEAKEILDLIEKETEEEFLPLSLQSIIKNFHESSWCENLWNDMKSRIINHTGYDDRGHDYLELLYS</sequence>
<dbReference type="SUPFAM" id="SSF52540">
    <property type="entry name" value="P-loop containing nucleoside triphosphate hydrolases"/>
    <property type="match status" value="1"/>
</dbReference>
<evidence type="ECO:0000313" key="3">
    <source>
        <dbReference type="Proteomes" id="UP001163719"/>
    </source>
</evidence>
<comment type="caution">
    <text evidence="2">The sequence shown here is derived from an EMBL/GenBank/DDBJ whole genome shotgun (WGS) entry which is preliminary data.</text>
</comment>
<organism evidence="2 3">
    <name type="scientific">Chryseobacterium oryctis</name>
    <dbReference type="NCBI Taxonomy" id="2952618"/>
    <lineage>
        <taxon>Bacteria</taxon>
        <taxon>Pseudomonadati</taxon>
        <taxon>Bacteroidota</taxon>
        <taxon>Flavobacteriia</taxon>
        <taxon>Flavobacteriales</taxon>
        <taxon>Weeksellaceae</taxon>
        <taxon>Chryseobacterium group</taxon>
        <taxon>Chryseobacterium</taxon>
    </lineage>
</organism>
<protein>
    <recommendedName>
        <fullName evidence="1">Novel STAND NTPase 5 domain-containing protein</fullName>
    </recommendedName>
</protein>
<evidence type="ECO:0000259" key="1">
    <source>
        <dbReference type="Pfam" id="PF25199"/>
    </source>
</evidence>
<feature type="domain" description="Novel STAND NTPase 5" evidence="1">
    <location>
        <begin position="181"/>
        <end position="294"/>
    </location>
</feature>
<proteinExistence type="predicted"/>
<dbReference type="Gene3D" id="3.40.50.300">
    <property type="entry name" value="P-loop containing nucleotide triphosphate hydrolases"/>
    <property type="match status" value="1"/>
</dbReference>
<dbReference type="EMBL" id="JAPDHV010000001">
    <property type="protein sequence ID" value="MCW3159686.1"/>
    <property type="molecule type" value="Genomic_DNA"/>
</dbReference>
<dbReference type="Pfam" id="PF25199">
    <property type="entry name" value="nSTAND_NTPase5"/>
    <property type="match status" value="1"/>
</dbReference>
<dbReference type="Proteomes" id="UP001163719">
    <property type="component" value="Unassembled WGS sequence"/>
</dbReference>
<evidence type="ECO:0000313" key="2">
    <source>
        <dbReference type="EMBL" id="MCW3159686.1"/>
    </source>
</evidence>
<dbReference type="InterPro" id="IPR027417">
    <property type="entry name" value="P-loop_NTPase"/>
</dbReference>
<gene>
    <name evidence="2" type="ORF">OH806_00145</name>
</gene>
<dbReference type="InterPro" id="IPR057574">
    <property type="entry name" value="nSTAND_NTPase5_dom"/>
</dbReference>
<keyword evidence="3" id="KW-1185">Reference proteome</keyword>